<evidence type="ECO:0000256" key="9">
    <source>
        <dbReference type="ARBA" id="ARBA00022843"/>
    </source>
</evidence>
<keyword evidence="10" id="KW-0729">SH3-binding</keyword>
<evidence type="ECO:0000256" key="7">
    <source>
        <dbReference type="ARBA" id="ARBA00022776"/>
    </source>
</evidence>
<evidence type="ECO:0000256" key="1">
    <source>
        <dbReference type="ARBA" id="ARBA00004123"/>
    </source>
</evidence>
<evidence type="ECO:0000313" key="15">
    <source>
        <dbReference type="Proteomes" id="UP000694421"/>
    </source>
</evidence>
<organism evidence="14 15">
    <name type="scientific">Salvator merianae</name>
    <name type="common">Argentine black and white tegu</name>
    <name type="synonym">Tupinambis merianae</name>
    <dbReference type="NCBI Taxonomy" id="96440"/>
    <lineage>
        <taxon>Eukaryota</taxon>
        <taxon>Metazoa</taxon>
        <taxon>Chordata</taxon>
        <taxon>Craniata</taxon>
        <taxon>Vertebrata</taxon>
        <taxon>Euteleostomi</taxon>
        <taxon>Lepidosauria</taxon>
        <taxon>Squamata</taxon>
        <taxon>Bifurcata</taxon>
        <taxon>Unidentata</taxon>
        <taxon>Episquamata</taxon>
        <taxon>Laterata</taxon>
        <taxon>Teiioidea</taxon>
        <taxon>Teiidae</taxon>
        <taxon>Salvator</taxon>
    </lineage>
</organism>
<dbReference type="GO" id="GO:0045143">
    <property type="term" value="P:homologous chromosome segregation"/>
    <property type="evidence" value="ECO:0007669"/>
    <property type="project" value="Ensembl"/>
</dbReference>
<evidence type="ECO:0000256" key="8">
    <source>
        <dbReference type="ARBA" id="ARBA00022829"/>
    </source>
</evidence>
<evidence type="ECO:0000256" key="10">
    <source>
        <dbReference type="ARBA" id="ARBA00023036"/>
    </source>
</evidence>
<keyword evidence="15" id="KW-1185">Reference proteome</keyword>
<keyword evidence="4" id="KW-0963">Cytoplasm</keyword>
<accession>A0A8D0BKA2</accession>
<proteinExistence type="inferred from homology"/>
<dbReference type="OMA" id="PPVCYDF"/>
<keyword evidence="6" id="KW-0677">Repeat</keyword>
<keyword evidence="5" id="KW-0132">Cell division</keyword>
<evidence type="ECO:0000256" key="4">
    <source>
        <dbReference type="ARBA" id="ARBA00022490"/>
    </source>
</evidence>
<dbReference type="GO" id="GO:0051301">
    <property type="term" value="P:cell division"/>
    <property type="evidence" value="ECO:0007669"/>
    <property type="project" value="UniProtKB-KW"/>
</dbReference>
<evidence type="ECO:0000256" key="6">
    <source>
        <dbReference type="ARBA" id="ARBA00022737"/>
    </source>
</evidence>
<dbReference type="GO" id="GO:0007224">
    <property type="term" value="P:smoothened signaling pathway"/>
    <property type="evidence" value="ECO:0007669"/>
    <property type="project" value="Ensembl"/>
</dbReference>
<dbReference type="AlphaFoldDB" id="A0A8D0BKA2"/>
<sequence>MATRIFVEKENGEIGLGTAQKDRLKVSAPSKTFVERSHPKTPLVGRTANINIAKSQSARKALGNLNRPLAMIKSELPKGKKLPTKKVIDSTSRIEGCSMAVEDCPEKENFFPCNTLDFESFEVPEEHRLSHLSLTGVPLMTFAKTNIRFADIIPVKEPSVSWSYDALQSTQGFLASIDEIDLPPLL</sequence>
<dbReference type="GO" id="GO:0005930">
    <property type="term" value="C:axoneme"/>
    <property type="evidence" value="ECO:0007669"/>
    <property type="project" value="Ensembl"/>
</dbReference>
<evidence type="ECO:0000256" key="11">
    <source>
        <dbReference type="ARBA" id="ARBA00023242"/>
    </source>
</evidence>
<dbReference type="Ensembl" id="ENSSMRT00000006147.1">
    <property type="protein sequence ID" value="ENSSMRP00000005224.1"/>
    <property type="gene ID" value="ENSSMRG00000004264.1"/>
</dbReference>
<dbReference type="PANTHER" id="PTHR10418">
    <property type="entry name" value="SECURIN-3"/>
    <property type="match status" value="1"/>
</dbReference>
<dbReference type="GO" id="GO:0005634">
    <property type="term" value="C:nucleus"/>
    <property type="evidence" value="ECO:0007669"/>
    <property type="project" value="UniProtKB-SubCell"/>
</dbReference>
<protein>
    <recommendedName>
        <fullName evidence="13">Securin</fullName>
    </recommendedName>
</protein>
<comment type="subcellular location">
    <subcellularLocation>
        <location evidence="2">Cytoplasm</location>
    </subcellularLocation>
    <subcellularLocation>
        <location evidence="1">Nucleus</location>
    </subcellularLocation>
</comment>
<dbReference type="GO" id="GO:0007064">
    <property type="term" value="P:mitotic sister chromatid cohesion"/>
    <property type="evidence" value="ECO:0007669"/>
    <property type="project" value="Ensembl"/>
</dbReference>
<evidence type="ECO:0000313" key="14">
    <source>
        <dbReference type="Ensembl" id="ENSSMRP00000005224.1"/>
    </source>
</evidence>
<keyword evidence="7" id="KW-0498">Mitosis</keyword>
<evidence type="ECO:0000256" key="13">
    <source>
        <dbReference type="ARBA" id="ARBA00039185"/>
    </source>
</evidence>
<name>A0A8D0BKA2_SALMN</name>
<reference evidence="14" key="1">
    <citation type="submission" date="2025-08" db="UniProtKB">
        <authorList>
            <consortium name="Ensembl"/>
        </authorList>
    </citation>
    <scope>IDENTIFICATION</scope>
</reference>
<reference evidence="14" key="2">
    <citation type="submission" date="2025-09" db="UniProtKB">
        <authorList>
            <consortium name="Ensembl"/>
        </authorList>
    </citation>
    <scope>IDENTIFICATION</scope>
</reference>
<dbReference type="GO" id="GO:0004869">
    <property type="term" value="F:cysteine-type endopeptidase inhibitor activity"/>
    <property type="evidence" value="ECO:0007669"/>
    <property type="project" value="Ensembl"/>
</dbReference>
<dbReference type="GeneTree" id="ENSGT00390000009693"/>
<dbReference type="InterPro" id="IPR006940">
    <property type="entry name" value="Securin_separation_inhibitor"/>
</dbReference>
<comment type="similarity">
    <text evidence="3">Belongs to the securin family.</text>
</comment>
<keyword evidence="12" id="KW-0131">Cell cycle</keyword>
<keyword evidence="8" id="KW-0159">Chromosome partition</keyword>
<keyword evidence="9" id="KW-0832">Ubl conjugation</keyword>
<dbReference type="Proteomes" id="UP000694421">
    <property type="component" value="Unplaced"/>
</dbReference>
<evidence type="ECO:0000256" key="2">
    <source>
        <dbReference type="ARBA" id="ARBA00004496"/>
    </source>
</evidence>
<dbReference type="Pfam" id="PF04856">
    <property type="entry name" value="Securin"/>
    <property type="match status" value="1"/>
</dbReference>
<evidence type="ECO:0000256" key="12">
    <source>
        <dbReference type="ARBA" id="ARBA00023306"/>
    </source>
</evidence>
<dbReference type="PANTHER" id="PTHR10418:SF2">
    <property type="entry name" value="SECURIN"/>
    <property type="match status" value="1"/>
</dbReference>
<evidence type="ECO:0000256" key="3">
    <source>
        <dbReference type="ARBA" id="ARBA00009264"/>
    </source>
</evidence>
<evidence type="ECO:0000256" key="5">
    <source>
        <dbReference type="ARBA" id="ARBA00022618"/>
    </source>
</evidence>
<keyword evidence="11" id="KW-0539">Nucleus</keyword>
<dbReference type="GO" id="GO:0017124">
    <property type="term" value="F:SH3 domain binding"/>
    <property type="evidence" value="ECO:0007669"/>
    <property type="project" value="UniProtKB-KW"/>
</dbReference>